<feature type="domain" description="BAG" evidence="1">
    <location>
        <begin position="6"/>
        <end position="72"/>
    </location>
</feature>
<dbReference type="InterPro" id="IPR036533">
    <property type="entry name" value="BAG_dom_sf"/>
</dbReference>
<keyword evidence="3" id="KW-1185">Reference proteome</keyword>
<dbReference type="Gene3D" id="1.20.58.120">
    <property type="entry name" value="BAG domain"/>
    <property type="match status" value="1"/>
</dbReference>
<name>A0ABQ9K684_9CUCU</name>
<reference evidence="2" key="1">
    <citation type="journal article" date="2023" name="Insect Mol. Biol.">
        <title>Genome sequencing provides insights into the evolution of gene families encoding plant cell wall-degrading enzymes in longhorned beetles.</title>
        <authorList>
            <person name="Shin N.R."/>
            <person name="Okamura Y."/>
            <person name="Kirsch R."/>
            <person name="Pauchet Y."/>
        </authorList>
    </citation>
    <scope>NUCLEOTIDE SEQUENCE</scope>
    <source>
        <strain evidence="2">MMC_N1</strain>
    </source>
</reference>
<dbReference type="InterPro" id="IPR003103">
    <property type="entry name" value="BAG_domain"/>
</dbReference>
<protein>
    <recommendedName>
        <fullName evidence="1">BAG domain-containing protein</fullName>
    </recommendedName>
</protein>
<evidence type="ECO:0000313" key="3">
    <source>
        <dbReference type="Proteomes" id="UP001162164"/>
    </source>
</evidence>
<gene>
    <name evidence="2" type="ORF">NQ317_005601</name>
</gene>
<comment type="caution">
    <text evidence="2">The sequence shown here is derived from an EMBL/GenBank/DDBJ whole genome shotgun (WGS) entry which is preliminary data.</text>
</comment>
<dbReference type="Pfam" id="PF02179">
    <property type="entry name" value="BAG"/>
    <property type="match status" value="1"/>
</dbReference>
<dbReference type="EMBL" id="JAPWTJ010000002">
    <property type="protein sequence ID" value="KAJ8986131.1"/>
    <property type="molecule type" value="Genomic_DNA"/>
</dbReference>
<sequence>MEIKSVAEDLEQQISESTQKELQKQSKSIEEVLIQSTLALDNTDTKRLESVKELRRKTIIYIQDCLKMLDSKLK</sequence>
<accession>A0ABQ9K684</accession>
<evidence type="ECO:0000313" key="2">
    <source>
        <dbReference type="EMBL" id="KAJ8986131.1"/>
    </source>
</evidence>
<proteinExistence type="predicted"/>
<evidence type="ECO:0000259" key="1">
    <source>
        <dbReference type="Pfam" id="PF02179"/>
    </source>
</evidence>
<dbReference type="SUPFAM" id="SSF63491">
    <property type="entry name" value="BAG domain"/>
    <property type="match status" value="1"/>
</dbReference>
<organism evidence="2 3">
    <name type="scientific">Molorchus minor</name>
    <dbReference type="NCBI Taxonomy" id="1323400"/>
    <lineage>
        <taxon>Eukaryota</taxon>
        <taxon>Metazoa</taxon>
        <taxon>Ecdysozoa</taxon>
        <taxon>Arthropoda</taxon>
        <taxon>Hexapoda</taxon>
        <taxon>Insecta</taxon>
        <taxon>Pterygota</taxon>
        <taxon>Neoptera</taxon>
        <taxon>Endopterygota</taxon>
        <taxon>Coleoptera</taxon>
        <taxon>Polyphaga</taxon>
        <taxon>Cucujiformia</taxon>
        <taxon>Chrysomeloidea</taxon>
        <taxon>Cerambycidae</taxon>
        <taxon>Lamiinae</taxon>
        <taxon>Monochamini</taxon>
        <taxon>Molorchus</taxon>
    </lineage>
</organism>
<dbReference type="Proteomes" id="UP001162164">
    <property type="component" value="Unassembled WGS sequence"/>
</dbReference>